<gene>
    <name evidence="4" type="ORF">NW762_005813</name>
</gene>
<proteinExistence type="predicted"/>
<evidence type="ECO:0000256" key="1">
    <source>
        <dbReference type="SAM" id="MobiDB-lite"/>
    </source>
</evidence>
<keyword evidence="2" id="KW-1133">Transmembrane helix</keyword>
<feature type="compositionally biased region" description="Basic and acidic residues" evidence="1">
    <location>
        <begin position="336"/>
        <end position="347"/>
    </location>
</feature>
<feature type="domain" description="DUF7703" evidence="3">
    <location>
        <begin position="18"/>
        <end position="254"/>
    </location>
</feature>
<dbReference type="AlphaFoldDB" id="A0A9W8VHQ9"/>
<evidence type="ECO:0000259" key="3">
    <source>
        <dbReference type="Pfam" id="PF24802"/>
    </source>
</evidence>
<feature type="region of interest" description="Disordered" evidence="1">
    <location>
        <begin position="336"/>
        <end position="358"/>
    </location>
</feature>
<evidence type="ECO:0000256" key="2">
    <source>
        <dbReference type="SAM" id="Phobius"/>
    </source>
</evidence>
<reference evidence="4" key="1">
    <citation type="submission" date="2022-09" db="EMBL/GenBank/DDBJ databases">
        <title>Fusarium specimens isolated from Avocado Roots.</title>
        <authorList>
            <person name="Stajich J."/>
            <person name="Roper C."/>
            <person name="Heimlech-Rivalta G."/>
        </authorList>
    </citation>
    <scope>NUCLEOTIDE SEQUENCE</scope>
    <source>
        <strain evidence="4">CF00136</strain>
    </source>
</reference>
<feature type="transmembrane region" description="Helical" evidence="2">
    <location>
        <begin position="164"/>
        <end position="181"/>
    </location>
</feature>
<keyword evidence="2" id="KW-0812">Transmembrane</keyword>
<comment type="caution">
    <text evidence="4">The sequence shown here is derived from an EMBL/GenBank/DDBJ whole genome shotgun (WGS) entry which is preliminary data.</text>
</comment>
<feature type="transmembrane region" description="Helical" evidence="2">
    <location>
        <begin position="202"/>
        <end position="227"/>
    </location>
</feature>
<sequence length="358" mass="39721">MPLPRSNDAMSRISADGVYTAEAIMVITCATISLYNGIELLALIFASSRRCNDLYYWSLAVAGFGLLPYATGWLIRYLDIISDIADMVMNDIGWILLTTGQALVLYSRLHLLVKSVTIFKSLKWMIIANAVVWHCTITVLLFTVSPQRKHDYGGAYMRVQKAQLTFFCVQNFILSGFYIWKTTEIIRKKTAEHKTRRVIWQLLGVNVLIVLIDITLLAICFTNNFLWQQGVKAVFYSVKLKLEFAILGKLGDFVHKGGELITSDSKGTPMFGFVEMEPEPPPKTNERANSVATPGSVYLDKIRKASTGASAAGSSRDQASVRDGIVVDKGKGVVRRTLDKGKNKDMGDDLDTGVQGSK</sequence>
<dbReference type="EMBL" id="JAOQAZ010000009">
    <property type="protein sequence ID" value="KAJ4263780.1"/>
    <property type="molecule type" value="Genomic_DNA"/>
</dbReference>
<dbReference type="Proteomes" id="UP001152049">
    <property type="component" value="Unassembled WGS sequence"/>
</dbReference>
<name>A0A9W8VHQ9_9HYPO</name>
<organism evidence="4 5">
    <name type="scientific">Fusarium torreyae</name>
    <dbReference type="NCBI Taxonomy" id="1237075"/>
    <lineage>
        <taxon>Eukaryota</taxon>
        <taxon>Fungi</taxon>
        <taxon>Dikarya</taxon>
        <taxon>Ascomycota</taxon>
        <taxon>Pezizomycotina</taxon>
        <taxon>Sordariomycetes</taxon>
        <taxon>Hypocreomycetidae</taxon>
        <taxon>Hypocreales</taxon>
        <taxon>Nectriaceae</taxon>
        <taxon>Fusarium</taxon>
    </lineage>
</organism>
<feature type="transmembrane region" description="Helical" evidence="2">
    <location>
        <begin position="23"/>
        <end position="47"/>
    </location>
</feature>
<feature type="transmembrane region" description="Helical" evidence="2">
    <location>
        <begin position="124"/>
        <end position="144"/>
    </location>
</feature>
<dbReference type="PANTHER" id="PTHR37013">
    <property type="entry name" value="INTEGRAL MEMBRANE PROTEIN (AFU_ORTHOLOGUE AFUA_1G05950)-RELATED"/>
    <property type="match status" value="1"/>
</dbReference>
<evidence type="ECO:0000313" key="4">
    <source>
        <dbReference type="EMBL" id="KAJ4263780.1"/>
    </source>
</evidence>
<protein>
    <recommendedName>
        <fullName evidence="3">DUF7703 domain-containing protein</fullName>
    </recommendedName>
</protein>
<accession>A0A9W8VHQ9</accession>
<keyword evidence="5" id="KW-1185">Reference proteome</keyword>
<feature type="transmembrane region" description="Helical" evidence="2">
    <location>
        <begin position="92"/>
        <end position="112"/>
    </location>
</feature>
<dbReference type="InterPro" id="IPR056120">
    <property type="entry name" value="DUF7703"/>
</dbReference>
<feature type="transmembrane region" description="Helical" evidence="2">
    <location>
        <begin position="54"/>
        <end position="72"/>
    </location>
</feature>
<dbReference type="Pfam" id="PF24802">
    <property type="entry name" value="DUF7703"/>
    <property type="match status" value="1"/>
</dbReference>
<evidence type="ECO:0000313" key="5">
    <source>
        <dbReference type="Proteomes" id="UP001152049"/>
    </source>
</evidence>
<dbReference type="OrthoDB" id="405906at2759"/>
<keyword evidence="2" id="KW-0472">Membrane</keyword>
<dbReference type="PANTHER" id="PTHR37013:SF3">
    <property type="entry name" value="INTEGRAL MEMBRANE PROTEIN (AFU_ORTHOLOGUE AFUA_1G05950)"/>
    <property type="match status" value="1"/>
</dbReference>